<protein>
    <submittedName>
        <fullName evidence="4">LytTR family DNA-binding domain-containing protein</fullName>
    </submittedName>
</protein>
<evidence type="ECO:0000259" key="2">
    <source>
        <dbReference type="PROSITE" id="PS50110"/>
    </source>
</evidence>
<sequence length="240" mass="28175">MNCMIVEDELPAVKVLENYISHFSDLKIESVHNNAIDAISELQKTHYDILFLDIQLPKMSGIQLLNSLKNYPAVILTTAHREFALEGYELEITDYLLKPITFERFTKGITKVYKNMQKQFIAPEIPVQKERSFFSAPFIYVKSEREYIKILLKDLLYIESIKNHVKLVTRTESIISLMSLSHIEEKLPEKYFLRVHRSYIVSAHHIERFTQNSITIHKKSIPIGRHYKQLFLSWMSDSIV</sequence>
<dbReference type="InterPro" id="IPR001789">
    <property type="entry name" value="Sig_transdc_resp-reg_receiver"/>
</dbReference>
<evidence type="ECO:0000313" key="5">
    <source>
        <dbReference type="Proteomes" id="UP000831290"/>
    </source>
</evidence>
<dbReference type="Gene3D" id="3.40.50.2300">
    <property type="match status" value="1"/>
</dbReference>
<dbReference type="GO" id="GO:0000156">
    <property type="term" value="F:phosphorelay response regulator activity"/>
    <property type="evidence" value="ECO:0007669"/>
    <property type="project" value="InterPro"/>
</dbReference>
<dbReference type="PANTHER" id="PTHR37299:SF1">
    <property type="entry name" value="STAGE 0 SPORULATION PROTEIN A HOMOLOG"/>
    <property type="match status" value="1"/>
</dbReference>
<dbReference type="InterPro" id="IPR011006">
    <property type="entry name" value="CheY-like_superfamily"/>
</dbReference>
<dbReference type="EMBL" id="CP094358">
    <property type="protein sequence ID" value="UOB18942.1"/>
    <property type="molecule type" value="Genomic_DNA"/>
</dbReference>
<dbReference type="Pfam" id="PF00072">
    <property type="entry name" value="Response_reg"/>
    <property type="match status" value="1"/>
</dbReference>
<dbReference type="PANTHER" id="PTHR37299">
    <property type="entry name" value="TRANSCRIPTIONAL REGULATOR-RELATED"/>
    <property type="match status" value="1"/>
</dbReference>
<feature type="modified residue" description="4-aspartylphosphate" evidence="1">
    <location>
        <position position="53"/>
    </location>
</feature>
<evidence type="ECO:0000259" key="3">
    <source>
        <dbReference type="PROSITE" id="PS50930"/>
    </source>
</evidence>
<dbReference type="Pfam" id="PF04397">
    <property type="entry name" value="LytTR"/>
    <property type="match status" value="1"/>
</dbReference>
<dbReference type="PROSITE" id="PS50110">
    <property type="entry name" value="RESPONSE_REGULATORY"/>
    <property type="match status" value="1"/>
</dbReference>
<dbReference type="KEGG" id="fbm:MQE35_06515"/>
<organism evidence="4 5">
    <name type="scientific">Abyssalbus ytuae</name>
    <dbReference type="NCBI Taxonomy" id="2926907"/>
    <lineage>
        <taxon>Bacteria</taxon>
        <taxon>Pseudomonadati</taxon>
        <taxon>Bacteroidota</taxon>
        <taxon>Flavobacteriia</taxon>
        <taxon>Flavobacteriales</taxon>
        <taxon>Flavobacteriaceae</taxon>
        <taxon>Abyssalbus</taxon>
    </lineage>
</organism>
<gene>
    <name evidence="4" type="ORF">MQE35_06515</name>
</gene>
<dbReference type="Proteomes" id="UP000831290">
    <property type="component" value="Chromosome"/>
</dbReference>
<dbReference type="AlphaFoldDB" id="A0A9E7CUT7"/>
<dbReference type="SMART" id="SM00448">
    <property type="entry name" value="REC"/>
    <property type="match status" value="1"/>
</dbReference>
<dbReference type="InterPro" id="IPR007492">
    <property type="entry name" value="LytTR_DNA-bd_dom"/>
</dbReference>
<keyword evidence="4" id="KW-0238">DNA-binding</keyword>
<evidence type="ECO:0000313" key="4">
    <source>
        <dbReference type="EMBL" id="UOB18942.1"/>
    </source>
</evidence>
<dbReference type="PROSITE" id="PS50930">
    <property type="entry name" value="HTH_LYTTR"/>
    <property type="match status" value="1"/>
</dbReference>
<feature type="domain" description="HTH LytTR-type" evidence="3">
    <location>
        <begin position="139"/>
        <end position="208"/>
    </location>
</feature>
<dbReference type="InterPro" id="IPR046947">
    <property type="entry name" value="LytR-like"/>
</dbReference>
<dbReference type="Gene3D" id="2.40.50.1020">
    <property type="entry name" value="LytTr DNA-binding domain"/>
    <property type="match status" value="1"/>
</dbReference>
<reference evidence="4" key="1">
    <citation type="submission" date="2022-03" db="EMBL/GenBank/DDBJ databases">
        <title>Description of Abyssus ytuae gen. nov., sp. nov., a novel member of the family Flavobacteriaceae isolated from the sediment of Mariana Trench.</title>
        <authorList>
            <person name="Zhang J."/>
            <person name="Xu X."/>
        </authorList>
    </citation>
    <scope>NUCLEOTIDE SEQUENCE</scope>
    <source>
        <strain evidence="4">MT3330</strain>
    </source>
</reference>
<evidence type="ECO:0000256" key="1">
    <source>
        <dbReference type="PROSITE-ProRule" id="PRU00169"/>
    </source>
</evidence>
<proteinExistence type="predicted"/>
<name>A0A9E7CUT7_9FLAO</name>
<keyword evidence="5" id="KW-1185">Reference proteome</keyword>
<dbReference type="RefSeq" id="WP_255845559.1">
    <property type="nucleotide sequence ID" value="NZ_CP094358.1"/>
</dbReference>
<accession>A0A9E7CUT7</accession>
<dbReference type="GO" id="GO:0003677">
    <property type="term" value="F:DNA binding"/>
    <property type="evidence" value="ECO:0007669"/>
    <property type="project" value="UniProtKB-KW"/>
</dbReference>
<dbReference type="SMART" id="SM00850">
    <property type="entry name" value="LytTR"/>
    <property type="match status" value="1"/>
</dbReference>
<dbReference type="SUPFAM" id="SSF52172">
    <property type="entry name" value="CheY-like"/>
    <property type="match status" value="1"/>
</dbReference>
<feature type="domain" description="Response regulatory" evidence="2">
    <location>
        <begin position="2"/>
        <end position="113"/>
    </location>
</feature>
<keyword evidence="1" id="KW-0597">Phosphoprotein</keyword>